<keyword evidence="8" id="KW-0624">Polysaccharide degradation</keyword>
<comment type="similarity">
    <text evidence="2">Belongs to the glycosyl hydrolase 9 (cellulase E) family.</text>
</comment>
<keyword evidence="9" id="KW-0732">Signal</keyword>
<organism evidence="11 12">
    <name type="scientific">Miscanthus lutarioriparius</name>
    <dbReference type="NCBI Taxonomy" id="422564"/>
    <lineage>
        <taxon>Eukaryota</taxon>
        <taxon>Viridiplantae</taxon>
        <taxon>Streptophyta</taxon>
        <taxon>Embryophyta</taxon>
        <taxon>Tracheophyta</taxon>
        <taxon>Spermatophyta</taxon>
        <taxon>Magnoliopsida</taxon>
        <taxon>Liliopsida</taxon>
        <taxon>Poales</taxon>
        <taxon>Poaceae</taxon>
        <taxon>PACMAD clade</taxon>
        <taxon>Panicoideae</taxon>
        <taxon>Andropogonodae</taxon>
        <taxon>Andropogoneae</taxon>
        <taxon>Saccharinae</taxon>
        <taxon>Miscanthus</taxon>
    </lineage>
</organism>
<evidence type="ECO:0000256" key="8">
    <source>
        <dbReference type="ARBA" id="ARBA00023326"/>
    </source>
</evidence>
<dbReference type="InterPro" id="IPR012341">
    <property type="entry name" value="6hp_glycosidase-like_sf"/>
</dbReference>
<reference evidence="11" key="1">
    <citation type="submission" date="2020-10" db="EMBL/GenBank/DDBJ databases">
        <authorList>
            <person name="Han B."/>
            <person name="Lu T."/>
            <person name="Zhao Q."/>
            <person name="Huang X."/>
            <person name="Zhao Y."/>
        </authorList>
    </citation>
    <scope>NUCLEOTIDE SEQUENCE</scope>
</reference>
<gene>
    <name evidence="11" type="ORF">NCGR_LOCUS13095</name>
</gene>
<dbReference type="InterPro" id="IPR008928">
    <property type="entry name" value="6-hairpin_glycosidase_sf"/>
</dbReference>
<comment type="caution">
    <text evidence="11">The sequence shown here is derived from an EMBL/GenBank/DDBJ whole genome shotgun (WGS) entry which is preliminary data.</text>
</comment>
<name>A0A811N7A9_9POAL</name>
<proteinExistence type="inferred from homology"/>
<dbReference type="PANTHER" id="PTHR22298">
    <property type="entry name" value="ENDO-1,4-BETA-GLUCANASE"/>
    <property type="match status" value="1"/>
</dbReference>
<dbReference type="InterPro" id="IPR001701">
    <property type="entry name" value="Glyco_hydro_9"/>
</dbReference>
<keyword evidence="4" id="KW-0378">Hydrolase</keyword>
<dbReference type="GO" id="GO:0030245">
    <property type="term" value="P:cellulose catabolic process"/>
    <property type="evidence" value="ECO:0007669"/>
    <property type="project" value="UniProtKB-KW"/>
</dbReference>
<evidence type="ECO:0000256" key="6">
    <source>
        <dbReference type="ARBA" id="ARBA00023277"/>
    </source>
</evidence>
<keyword evidence="12" id="KW-1185">Reference proteome</keyword>
<dbReference type="AlphaFoldDB" id="A0A811N7A9"/>
<keyword evidence="5" id="KW-0136">Cellulose degradation</keyword>
<dbReference type="Pfam" id="PF00759">
    <property type="entry name" value="Glyco_hydro_9"/>
    <property type="match status" value="1"/>
</dbReference>
<dbReference type="Gene3D" id="1.50.10.10">
    <property type="match status" value="2"/>
</dbReference>
<protein>
    <recommendedName>
        <fullName evidence="3">cellulase</fullName>
        <ecNumber evidence="3">3.2.1.4</ecNumber>
    </recommendedName>
</protein>
<dbReference type="EMBL" id="CAJGYO010000003">
    <property type="protein sequence ID" value="CAD6219457.1"/>
    <property type="molecule type" value="Genomic_DNA"/>
</dbReference>
<evidence type="ECO:0000256" key="7">
    <source>
        <dbReference type="ARBA" id="ARBA00023295"/>
    </source>
</evidence>
<evidence type="ECO:0000313" key="12">
    <source>
        <dbReference type="Proteomes" id="UP000604825"/>
    </source>
</evidence>
<dbReference type="EC" id="3.2.1.4" evidence="3"/>
<evidence type="ECO:0000256" key="9">
    <source>
        <dbReference type="SAM" id="SignalP"/>
    </source>
</evidence>
<evidence type="ECO:0000313" key="11">
    <source>
        <dbReference type="EMBL" id="CAD6219457.1"/>
    </source>
</evidence>
<evidence type="ECO:0000256" key="4">
    <source>
        <dbReference type="ARBA" id="ARBA00022801"/>
    </source>
</evidence>
<feature type="domain" description="Glycoside hydrolase family 9" evidence="10">
    <location>
        <begin position="47"/>
        <end position="319"/>
    </location>
</feature>
<accession>A0A811N7A9</accession>
<dbReference type="GO" id="GO:0008810">
    <property type="term" value="F:cellulase activity"/>
    <property type="evidence" value="ECO:0007669"/>
    <property type="project" value="UniProtKB-EC"/>
</dbReference>
<feature type="chain" id="PRO_5032471389" description="cellulase" evidence="9">
    <location>
        <begin position="37"/>
        <end position="373"/>
    </location>
</feature>
<dbReference type="OrthoDB" id="10257085at2759"/>
<dbReference type="SUPFAM" id="SSF48208">
    <property type="entry name" value="Six-hairpin glycosidases"/>
    <property type="match status" value="1"/>
</dbReference>
<evidence type="ECO:0000256" key="5">
    <source>
        <dbReference type="ARBA" id="ARBA00023001"/>
    </source>
</evidence>
<sequence>MSRGRARRPPVPGSVVIRAGALLLLLLASAVLLAAASSPSEEAAVDYGAALSKSLLYFEAQRSGGCRTTSACRGVATRASPTACSKVDLVGGYYDAGDHVKFGLPMAFTVTMLAWGAIDFADDVAAAGESGATRSRPSRGHRLLRQGAHRAVRLLGRGASGVRAVTGEVLSCHFHAPPMELGWIDRPRPKASDIMQSFDSMKAAEIYCCLVGDGDTDHYCWQRPEDMTTTRAGVPHRQGQPGSDLAGETAAALAAASIVFRRSNPHYSRLLLHHAQQLFEFGDRYRGTYDSSIAEVRSYYASVSGYQDELLWAALWLHTRHGPRRLPPLRRRQGRLLRRGRLGHDRVQLGRQVRRRPGPRSQGTVLLLLFRLS</sequence>
<evidence type="ECO:0000256" key="3">
    <source>
        <dbReference type="ARBA" id="ARBA00012601"/>
    </source>
</evidence>
<evidence type="ECO:0000259" key="10">
    <source>
        <dbReference type="Pfam" id="PF00759"/>
    </source>
</evidence>
<comment type="catalytic activity">
    <reaction evidence="1">
        <text>Endohydrolysis of (1-&gt;4)-beta-D-glucosidic linkages in cellulose, lichenin and cereal beta-D-glucans.</text>
        <dbReference type="EC" id="3.2.1.4"/>
    </reaction>
</comment>
<keyword evidence="6" id="KW-0119">Carbohydrate metabolism</keyword>
<feature type="signal peptide" evidence="9">
    <location>
        <begin position="1"/>
        <end position="36"/>
    </location>
</feature>
<dbReference type="Proteomes" id="UP000604825">
    <property type="component" value="Unassembled WGS sequence"/>
</dbReference>
<keyword evidence="7" id="KW-0326">Glycosidase</keyword>
<evidence type="ECO:0000256" key="2">
    <source>
        <dbReference type="ARBA" id="ARBA00007072"/>
    </source>
</evidence>
<evidence type="ECO:0000256" key="1">
    <source>
        <dbReference type="ARBA" id="ARBA00000966"/>
    </source>
</evidence>